<gene>
    <name evidence="2" type="ORF">HPB51_002273</name>
</gene>
<organism evidence="2 3">
    <name type="scientific">Rhipicephalus microplus</name>
    <name type="common">Cattle tick</name>
    <name type="synonym">Boophilus microplus</name>
    <dbReference type="NCBI Taxonomy" id="6941"/>
    <lineage>
        <taxon>Eukaryota</taxon>
        <taxon>Metazoa</taxon>
        <taxon>Ecdysozoa</taxon>
        <taxon>Arthropoda</taxon>
        <taxon>Chelicerata</taxon>
        <taxon>Arachnida</taxon>
        <taxon>Acari</taxon>
        <taxon>Parasitiformes</taxon>
        <taxon>Ixodida</taxon>
        <taxon>Ixodoidea</taxon>
        <taxon>Ixodidae</taxon>
        <taxon>Rhipicephalinae</taxon>
        <taxon>Rhipicephalus</taxon>
        <taxon>Boophilus</taxon>
    </lineage>
</organism>
<name>A0A9J6DY21_RHIMP</name>
<feature type="region of interest" description="Disordered" evidence="1">
    <location>
        <begin position="266"/>
        <end position="295"/>
    </location>
</feature>
<feature type="compositionally biased region" description="Low complexity" evidence="1">
    <location>
        <begin position="270"/>
        <end position="281"/>
    </location>
</feature>
<comment type="caution">
    <text evidence="2">The sequence shown here is derived from an EMBL/GenBank/DDBJ whole genome shotgun (WGS) entry which is preliminary data.</text>
</comment>
<reference evidence="2" key="2">
    <citation type="submission" date="2021-09" db="EMBL/GenBank/DDBJ databases">
        <authorList>
            <person name="Jia N."/>
            <person name="Wang J."/>
            <person name="Shi W."/>
            <person name="Du L."/>
            <person name="Sun Y."/>
            <person name="Zhan W."/>
            <person name="Jiang J."/>
            <person name="Wang Q."/>
            <person name="Zhang B."/>
            <person name="Ji P."/>
            <person name="Sakyi L.B."/>
            <person name="Cui X."/>
            <person name="Yuan T."/>
            <person name="Jiang B."/>
            <person name="Yang W."/>
            <person name="Lam T.T.-Y."/>
            <person name="Chang Q."/>
            <person name="Ding S."/>
            <person name="Wang X."/>
            <person name="Zhu J."/>
            <person name="Ruan X."/>
            <person name="Zhao L."/>
            <person name="Wei J."/>
            <person name="Que T."/>
            <person name="Du C."/>
            <person name="Cheng J."/>
            <person name="Dai P."/>
            <person name="Han X."/>
            <person name="Huang E."/>
            <person name="Gao Y."/>
            <person name="Liu J."/>
            <person name="Shao H."/>
            <person name="Ye R."/>
            <person name="Li L."/>
            <person name="Wei W."/>
            <person name="Wang X."/>
            <person name="Wang C."/>
            <person name="Huo Q."/>
            <person name="Li W."/>
            <person name="Guo W."/>
            <person name="Chen H."/>
            <person name="Chen S."/>
            <person name="Zhou L."/>
            <person name="Zhou L."/>
            <person name="Ni X."/>
            <person name="Tian J."/>
            <person name="Zhou Y."/>
            <person name="Sheng Y."/>
            <person name="Liu T."/>
            <person name="Pan Y."/>
            <person name="Xia L."/>
            <person name="Li J."/>
            <person name="Zhao F."/>
            <person name="Cao W."/>
        </authorList>
    </citation>
    <scope>NUCLEOTIDE SEQUENCE</scope>
    <source>
        <strain evidence="2">Rmic-2018</strain>
        <tissue evidence="2">Larvae</tissue>
    </source>
</reference>
<feature type="region of interest" description="Disordered" evidence="1">
    <location>
        <begin position="48"/>
        <end position="80"/>
    </location>
</feature>
<feature type="region of interest" description="Disordered" evidence="1">
    <location>
        <begin position="446"/>
        <end position="477"/>
    </location>
</feature>
<proteinExistence type="predicted"/>
<feature type="compositionally biased region" description="Polar residues" evidence="1">
    <location>
        <begin position="48"/>
        <end position="59"/>
    </location>
</feature>
<feature type="compositionally biased region" description="Polar residues" evidence="1">
    <location>
        <begin position="454"/>
        <end position="476"/>
    </location>
</feature>
<reference evidence="2" key="1">
    <citation type="journal article" date="2020" name="Cell">
        <title>Large-Scale Comparative Analyses of Tick Genomes Elucidate Their Genetic Diversity and Vector Capacities.</title>
        <authorList>
            <consortium name="Tick Genome and Microbiome Consortium (TIGMIC)"/>
            <person name="Jia N."/>
            <person name="Wang J."/>
            <person name="Shi W."/>
            <person name="Du L."/>
            <person name="Sun Y."/>
            <person name="Zhan W."/>
            <person name="Jiang J.F."/>
            <person name="Wang Q."/>
            <person name="Zhang B."/>
            <person name="Ji P."/>
            <person name="Bell-Sakyi L."/>
            <person name="Cui X.M."/>
            <person name="Yuan T.T."/>
            <person name="Jiang B.G."/>
            <person name="Yang W.F."/>
            <person name="Lam T.T."/>
            <person name="Chang Q.C."/>
            <person name="Ding S.J."/>
            <person name="Wang X.J."/>
            <person name="Zhu J.G."/>
            <person name="Ruan X.D."/>
            <person name="Zhao L."/>
            <person name="Wei J.T."/>
            <person name="Ye R.Z."/>
            <person name="Que T.C."/>
            <person name="Du C.H."/>
            <person name="Zhou Y.H."/>
            <person name="Cheng J.X."/>
            <person name="Dai P.F."/>
            <person name="Guo W.B."/>
            <person name="Han X.H."/>
            <person name="Huang E.J."/>
            <person name="Li L.F."/>
            <person name="Wei W."/>
            <person name="Gao Y.C."/>
            <person name="Liu J.Z."/>
            <person name="Shao H.Z."/>
            <person name="Wang X."/>
            <person name="Wang C.C."/>
            <person name="Yang T.C."/>
            <person name="Huo Q.B."/>
            <person name="Li W."/>
            <person name="Chen H.Y."/>
            <person name="Chen S.E."/>
            <person name="Zhou L.G."/>
            <person name="Ni X.B."/>
            <person name="Tian J.H."/>
            <person name="Sheng Y."/>
            <person name="Liu T."/>
            <person name="Pan Y.S."/>
            <person name="Xia L.Y."/>
            <person name="Li J."/>
            <person name="Zhao F."/>
            <person name="Cao W.C."/>
        </authorList>
    </citation>
    <scope>NUCLEOTIDE SEQUENCE</scope>
    <source>
        <strain evidence="2">Rmic-2018</strain>
    </source>
</reference>
<accession>A0A9J6DY21</accession>
<dbReference type="AlphaFoldDB" id="A0A9J6DY21"/>
<dbReference type="EMBL" id="JABSTU010000006">
    <property type="protein sequence ID" value="KAH8027119.1"/>
    <property type="molecule type" value="Genomic_DNA"/>
</dbReference>
<keyword evidence="3" id="KW-1185">Reference proteome</keyword>
<sequence length="576" mass="61930">MSGCLNVPPGTIDSLEGAAQVTKQKTLTDDSEVPTQAVAPVVLGSQLSVERQSEQSSADTAHAAEVKRIEAGTTQPPMESKVQSLRKEAIEEFHFKIASVLTATAAAPTPAAPSAAARLPILTFDKRFVPDTSITTREKVEENVNRVGGSHERGEIYQFETCGSSGVRKSTSDDDVEVKLKQGSSSEVRTVYAVPETRPLVAYCHQDKGRRSTGVMSPASPIETIPAARTSDEQSAMSTLVLSKEHNVDPNRPRLRVRPIVASFGQGCGSPSRPLSRASSPNFSPSATSPVSLSQPFSQELITKSKPSYRAILASASPDPDNGLKVVEPLISPKNGHVLGEFNFQTLTKCYEWASFTKRYEWQCFAYESSACPSWKLSSFRSLADSVEQSRSTTSTPALSPYSLEQDEVLTGDHELLSPAPKSVTNLNNTKESLIKTAKGVLANEGNETEVADLSNSIKPPPSRESSTKVAATGRTTKGVAPAANAASGEHVMAYPETEKLKASKNLDRRTVAEGEAKLAKIFFQKDMGTASVDIALQHHRKNVKSIIMFAGSEGEAKLAKVFPAVAKEQKKTKIK</sequence>
<protein>
    <submittedName>
        <fullName evidence="2">Uncharacterized protein</fullName>
    </submittedName>
</protein>
<evidence type="ECO:0000313" key="2">
    <source>
        <dbReference type="EMBL" id="KAH8027119.1"/>
    </source>
</evidence>
<evidence type="ECO:0000313" key="3">
    <source>
        <dbReference type="Proteomes" id="UP000821866"/>
    </source>
</evidence>
<evidence type="ECO:0000256" key="1">
    <source>
        <dbReference type="SAM" id="MobiDB-lite"/>
    </source>
</evidence>
<feature type="compositionally biased region" description="Polar residues" evidence="1">
    <location>
        <begin position="282"/>
        <end position="295"/>
    </location>
</feature>
<dbReference type="Proteomes" id="UP000821866">
    <property type="component" value="Chromosome 4"/>
</dbReference>